<accession>A0A835VG54</accession>
<dbReference type="Gene3D" id="2.130.10.10">
    <property type="entry name" value="YVTN repeat-like/Quinoprotein amine dehydrogenase"/>
    <property type="match status" value="2"/>
</dbReference>
<dbReference type="PANTHER" id="PTHR22847">
    <property type="entry name" value="WD40 REPEAT PROTEIN"/>
    <property type="match status" value="1"/>
</dbReference>
<name>A0A835VG54_VANPL</name>
<dbReference type="PROSITE" id="PS50082">
    <property type="entry name" value="WD_REPEATS_2"/>
    <property type="match status" value="3"/>
</dbReference>
<evidence type="ECO:0000256" key="2">
    <source>
        <dbReference type="ARBA" id="ARBA00022737"/>
    </source>
</evidence>
<reference evidence="4 5" key="1">
    <citation type="journal article" date="2020" name="Nat. Food">
        <title>A phased Vanilla planifolia genome enables genetic improvement of flavour and production.</title>
        <authorList>
            <person name="Hasing T."/>
            <person name="Tang H."/>
            <person name="Brym M."/>
            <person name="Khazi F."/>
            <person name="Huang T."/>
            <person name="Chambers A.H."/>
        </authorList>
    </citation>
    <scope>NUCLEOTIDE SEQUENCE [LARGE SCALE GENOMIC DNA]</scope>
    <source>
        <tissue evidence="4">Leaf</tissue>
    </source>
</reference>
<protein>
    <submittedName>
        <fullName evidence="4">Uncharacterized protein</fullName>
    </submittedName>
</protein>
<dbReference type="PROSITE" id="PS50294">
    <property type="entry name" value="WD_REPEATS_REGION"/>
    <property type="match status" value="1"/>
</dbReference>
<evidence type="ECO:0000313" key="4">
    <source>
        <dbReference type="EMBL" id="KAG0495938.1"/>
    </source>
</evidence>
<gene>
    <name evidence="4" type="ORF">HPP92_000629</name>
</gene>
<dbReference type="EMBL" id="JADCNL010000001">
    <property type="protein sequence ID" value="KAG0495938.1"/>
    <property type="molecule type" value="Genomic_DNA"/>
</dbReference>
<dbReference type="PRINTS" id="PR00320">
    <property type="entry name" value="GPROTEINBRPT"/>
</dbReference>
<dbReference type="SUPFAM" id="SSF50978">
    <property type="entry name" value="WD40 repeat-like"/>
    <property type="match status" value="1"/>
</dbReference>
<keyword evidence="5" id="KW-1185">Reference proteome</keyword>
<evidence type="ECO:0000256" key="1">
    <source>
        <dbReference type="ARBA" id="ARBA00022574"/>
    </source>
</evidence>
<dbReference type="InterPro" id="IPR036322">
    <property type="entry name" value="WD40_repeat_dom_sf"/>
</dbReference>
<dbReference type="Proteomes" id="UP000636800">
    <property type="component" value="Chromosome 1"/>
</dbReference>
<dbReference type="PANTHER" id="PTHR22847:SF746">
    <property type="entry name" value="OS01G0185400 PROTEIN"/>
    <property type="match status" value="1"/>
</dbReference>
<comment type="caution">
    <text evidence="4">The sequence shown here is derived from an EMBL/GenBank/DDBJ whole genome shotgun (WGS) entry which is preliminary data.</text>
</comment>
<dbReference type="AlphaFoldDB" id="A0A835VG54"/>
<dbReference type="OrthoDB" id="1865379at2759"/>
<dbReference type="InterPro" id="IPR015943">
    <property type="entry name" value="WD40/YVTN_repeat-like_dom_sf"/>
</dbReference>
<feature type="repeat" description="WD" evidence="3">
    <location>
        <begin position="380"/>
        <end position="420"/>
    </location>
</feature>
<sequence length="491" mass="54026">MDSSPPITGFSPSQPRTLGDLSTDAFARCTSFLNVRDVCSLAMSSKSLRLHAYSDAVWFRLFGDTWPNHCISPGARGARVEYIARQTALRQFKYSDPMVARFFTLPVPASQILFAKDYVYMSQGQHAVRFDFHCASQFTESYEVLRGHNARITCMRLFPISETSFFRGEVQEEDSILATSSSDHTIRLWWKGQPQRCFKGHTGPVNVLVDSLLGVSGGKLLASGGEDCTVRLWSVGSKRGHRHMVMTYHGHEKSVSFLSMARHKTSLLVSMSRDSRVRVWDTGASSSTGASSCVGMTSVPGSPVSMKCYDSLCYVAAGTTVTAVDLRTMRSVATVAIHSPKIYSFEMLPSKWLLCTGGEEKAILWDIRKNQTKPYPVAELQGHSGPVKLLHMDSYKVVTGGPNDNQINVWETDSGHLANVLQAYDPPATFSSSEKSLGVSALAVDGCRLVISDADQGFIAIRDFSQCSIPILASPSFVGSKFWQPQNYSDD</sequence>
<organism evidence="4 5">
    <name type="scientific">Vanilla planifolia</name>
    <name type="common">Vanilla</name>
    <dbReference type="NCBI Taxonomy" id="51239"/>
    <lineage>
        <taxon>Eukaryota</taxon>
        <taxon>Viridiplantae</taxon>
        <taxon>Streptophyta</taxon>
        <taxon>Embryophyta</taxon>
        <taxon>Tracheophyta</taxon>
        <taxon>Spermatophyta</taxon>
        <taxon>Magnoliopsida</taxon>
        <taxon>Liliopsida</taxon>
        <taxon>Asparagales</taxon>
        <taxon>Orchidaceae</taxon>
        <taxon>Vanilloideae</taxon>
        <taxon>Vanilleae</taxon>
        <taxon>Vanilla</taxon>
    </lineage>
</organism>
<dbReference type="Pfam" id="PF00400">
    <property type="entry name" value="WD40"/>
    <property type="match status" value="3"/>
</dbReference>
<evidence type="ECO:0000256" key="3">
    <source>
        <dbReference type="PROSITE-ProRule" id="PRU00221"/>
    </source>
</evidence>
<proteinExistence type="predicted"/>
<keyword evidence="2" id="KW-0677">Repeat</keyword>
<dbReference type="SMART" id="SM00320">
    <property type="entry name" value="WD40"/>
    <property type="match status" value="5"/>
</dbReference>
<dbReference type="SUPFAM" id="SSF81383">
    <property type="entry name" value="F-box domain"/>
    <property type="match status" value="1"/>
</dbReference>
<keyword evidence="1 3" id="KW-0853">WD repeat</keyword>
<dbReference type="InterPro" id="IPR036047">
    <property type="entry name" value="F-box-like_dom_sf"/>
</dbReference>
<evidence type="ECO:0000313" key="5">
    <source>
        <dbReference type="Proteomes" id="UP000636800"/>
    </source>
</evidence>
<dbReference type="InterPro" id="IPR020472">
    <property type="entry name" value="WD40_PAC1"/>
</dbReference>
<dbReference type="InterPro" id="IPR019775">
    <property type="entry name" value="WD40_repeat_CS"/>
</dbReference>
<feature type="repeat" description="WD" evidence="3">
    <location>
        <begin position="198"/>
        <end position="235"/>
    </location>
</feature>
<dbReference type="PROSITE" id="PS00678">
    <property type="entry name" value="WD_REPEATS_1"/>
    <property type="match status" value="1"/>
</dbReference>
<dbReference type="InterPro" id="IPR001680">
    <property type="entry name" value="WD40_rpt"/>
</dbReference>
<feature type="repeat" description="WD" evidence="3">
    <location>
        <begin position="248"/>
        <end position="290"/>
    </location>
</feature>